<evidence type="ECO:0000313" key="2">
    <source>
        <dbReference type="Proteomes" id="UP000503336"/>
    </source>
</evidence>
<dbReference type="Proteomes" id="UP000503336">
    <property type="component" value="Chromosome"/>
</dbReference>
<accession>A0A7L5BXP6</accession>
<dbReference type="AlphaFoldDB" id="A0A7L5BXP6"/>
<proteinExistence type="predicted"/>
<keyword evidence="1" id="KW-0378">Hydrolase</keyword>
<keyword evidence="2" id="KW-1185">Reference proteome</keyword>
<dbReference type="GO" id="GO:0016787">
    <property type="term" value="F:hydrolase activity"/>
    <property type="evidence" value="ECO:0007669"/>
    <property type="project" value="UniProtKB-KW"/>
</dbReference>
<sequence length="228" mass="25191">MTERPNWRAEDLEAIPPRVLAELESAGVEPGRPLIAVDADEVLVHFAEHFAEWVMEKGFEFELTEYRLDTAIRRDGEALSRDEIFPLVWGFVECETRRQRQIDGAAAALRRLAGVAQIVVLTNAPAQVRADRVANLAGLDMPFPVVMNEGGKGRALDWLASRANAPVAFIDDSGDQHASARRHAGDVARLHLVGSTMLKPIVGPAETADHHPHDWREAEDMIRQILGG</sequence>
<dbReference type="KEGG" id="hdh:G5B40_10900"/>
<organism evidence="1 2">
    <name type="scientific">Pikeienuella piscinae</name>
    <dbReference type="NCBI Taxonomy" id="2748098"/>
    <lineage>
        <taxon>Bacteria</taxon>
        <taxon>Pseudomonadati</taxon>
        <taxon>Pseudomonadota</taxon>
        <taxon>Alphaproteobacteria</taxon>
        <taxon>Rhodobacterales</taxon>
        <taxon>Paracoccaceae</taxon>
        <taxon>Pikeienuella</taxon>
    </lineage>
</organism>
<reference evidence="1 2" key="1">
    <citation type="submission" date="2020-02" db="EMBL/GenBank/DDBJ databases">
        <title>complete genome sequence of Rhodobacteraceae bacterium.</title>
        <authorList>
            <person name="Park J."/>
            <person name="Kim Y.-S."/>
            <person name="Kim K.-H."/>
        </authorList>
    </citation>
    <scope>NUCLEOTIDE SEQUENCE [LARGE SCALE GENOMIC DNA]</scope>
    <source>
        <strain evidence="1 2">RR4-56</strain>
    </source>
</reference>
<dbReference type="RefSeq" id="WP_165098436.1">
    <property type="nucleotide sequence ID" value="NZ_CP049056.1"/>
</dbReference>
<dbReference type="InterPro" id="IPR036412">
    <property type="entry name" value="HAD-like_sf"/>
</dbReference>
<protein>
    <submittedName>
        <fullName evidence="1">HAD family hydrolase</fullName>
    </submittedName>
</protein>
<gene>
    <name evidence="1" type="ORF">G5B40_10900</name>
</gene>
<dbReference type="SUPFAM" id="SSF56784">
    <property type="entry name" value="HAD-like"/>
    <property type="match status" value="1"/>
</dbReference>
<name>A0A7L5BXP6_9RHOB</name>
<evidence type="ECO:0000313" key="1">
    <source>
        <dbReference type="EMBL" id="QIE55913.1"/>
    </source>
</evidence>
<dbReference type="EMBL" id="CP049056">
    <property type="protein sequence ID" value="QIE55913.1"/>
    <property type="molecule type" value="Genomic_DNA"/>
</dbReference>